<feature type="region of interest" description="Disordered" evidence="9">
    <location>
        <begin position="200"/>
        <end position="252"/>
    </location>
</feature>
<keyword evidence="2" id="KW-0936">Ethylene signaling pathway</keyword>
<comment type="similarity">
    <text evidence="8">Belongs to the AP2/ERF transcription factor family. ERF subfamily.</text>
</comment>
<evidence type="ECO:0000256" key="4">
    <source>
        <dbReference type="ARBA" id="ARBA00023125"/>
    </source>
</evidence>
<feature type="compositionally biased region" description="Low complexity" evidence="9">
    <location>
        <begin position="209"/>
        <end position="219"/>
    </location>
</feature>
<evidence type="ECO:0000256" key="8">
    <source>
        <dbReference type="ARBA" id="ARBA00024343"/>
    </source>
</evidence>
<dbReference type="InterPro" id="IPR036955">
    <property type="entry name" value="AP2/ERF_dom_sf"/>
</dbReference>
<comment type="subcellular location">
    <subcellularLocation>
        <location evidence="1">Nucleus</location>
    </subcellularLocation>
</comment>
<dbReference type="PANTHER" id="PTHR31657">
    <property type="entry name" value="ETHYLENE-RESPONSIVE TRANSCRIPTION FACTOR ERF061"/>
    <property type="match status" value="1"/>
</dbReference>
<evidence type="ECO:0000256" key="9">
    <source>
        <dbReference type="SAM" id="MobiDB-lite"/>
    </source>
</evidence>
<feature type="region of interest" description="Disordered" evidence="9">
    <location>
        <begin position="283"/>
        <end position="316"/>
    </location>
</feature>
<dbReference type="EMBL" id="JABTTQ020000013">
    <property type="protein sequence ID" value="KAK6142569.1"/>
    <property type="molecule type" value="Genomic_DNA"/>
</dbReference>
<dbReference type="PROSITE" id="PS51032">
    <property type="entry name" value="AP2_ERF"/>
    <property type="match status" value="1"/>
</dbReference>
<proteinExistence type="inferred from homology"/>
<organism evidence="11 12">
    <name type="scientific">Rehmannia glutinosa</name>
    <name type="common">Chinese foxglove</name>
    <dbReference type="NCBI Taxonomy" id="99300"/>
    <lineage>
        <taxon>Eukaryota</taxon>
        <taxon>Viridiplantae</taxon>
        <taxon>Streptophyta</taxon>
        <taxon>Embryophyta</taxon>
        <taxon>Tracheophyta</taxon>
        <taxon>Spermatophyta</taxon>
        <taxon>Magnoliopsida</taxon>
        <taxon>eudicotyledons</taxon>
        <taxon>Gunneridae</taxon>
        <taxon>Pentapetalae</taxon>
        <taxon>asterids</taxon>
        <taxon>lamiids</taxon>
        <taxon>Lamiales</taxon>
        <taxon>Orobanchaceae</taxon>
        <taxon>Rehmannieae</taxon>
        <taxon>Rehmannia</taxon>
    </lineage>
</organism>
<evidence type="ECO:0000256" key="1">
    <source>
        <dbReference type="ARBA" id="ARBA00004123"/>
    </source>
</evidence>
<evidence type="ECO:0000256" key="5">
    <source>
        <dbReference type="ARBA" id="ARBA00023159"/>
    </source>
</evidence>
<keyword evidence="3" id="KW-0805">Transcription regulation</keyword>
<evidence type="ECO:0000313" key="12">
    <source>
        <dbReference type="Proteomes" id="UP001318860"/>
    </source>
</evidence>
<evidence type="ECO:0000256" key="2">
    <source>
        <dbReference type="ARBA" id="ARBA00022745"/>
    </source>
</evidence>
<dbReference type="SMART" id="SM00380">
    <property type="entry name" value="AP2"/>
    <property type="match status" value="1"/>
</dbReference>
<sequence>MKETKLSAKNKGKSKKKSGISQMDCDRDEGKSFERQQWNPVFNEGSLSNRPLKKVKSPERQNYTFNPSSSSLPQQATPQTHPYPTPMAFPPPYSNIVFPFAFDNNNSFQPSPRGRMMMMNRLGQNGKTLFRPSVSPISTTKLYRGVRQRHWGKWKPDPSLARHVRHGRGAALAYDKEAFKLRGENARLNFPELFVGKERADEEEVANAPTSSSSSPLTSQENIAPDQPASVVDLQPPNENSTGNDQAENLGVSPSSELVWGDMAEAWFDTIPAGWGPGSPFWDNYDANNNLLLPPNPPPFGNIKQQNDSDSQKQDN</sequence>
<feature type="compositionally biased region" description="Polar residues" evidence="9">
    <location>
        <begin position="237"/>
        <end position="252"/>
    </location>
</feature>
<dbReference type="InterPro" id="IPR051758">
    <property type="entry name" value="ERF/AP2-like"/>
</dbReference>
<reference evidence="11 12" key="1">
    <citation type="journal article" date="2021" name="Comput. Struct. Biotechnol. J.">
        <title>De novo genome assembly of the potent medicinal plant Rehmannia glutinosa using nanopore technology.</title>
        <authorList>
            <person name="Ma L."/>
            <person name="Dong C."/>
            <person name="Song C."/>
            <person name="Wang X."/>
            <person name="Zheng X."/>
            <person name="Niu Y."/>
            <person name="Chen S."/>
            <person name="Feng W."/>
        </authorList>
    </citation>
    <scope>NUCLEOTIDE SEQUENCE [LARGE SCALE GENOMIC DNA]</scope>
    <source>
        <strain evidence="11">DH-2019</strain>
    </source>
</reference>
<keyword evidence="4" id="KW-0238">DNA-binding</keyword>
<feature type="domain" description="AP2/ERF" evidence="10">
    <location>
        <begin position="142"/>
        <end position="191"/>
    </location>
</feature>
<dbReference type="InterPro" id="IPR001471">
    <property type="entry name" value="AP2/ERF_dom"/>
</dbReference>
<dbReference type="PRINTS" id="PR00367">
    <property type="entry name" value="ETHRSPELEMNT"/>
</dbReference>
<keyword evidence="7" id="KW-0539">Nucleus</keyword>
<keyword evidence="12" id="KW-1185">Reference proteome</keyword>
<dbReference type="Proteomes" id="UP001318860">
    <property type="component" value="Unassembled WGS sequence"/>
</dbReference>
<feature type="compositionally biased region" description="Polar residues" evidence="9">
    <location>
        <begin position="60"/>
        <end position="80"/>
    </location>
</feature>
<dbReference type="CDD" id="cd00018">
    <property type="entry name" value="AP2"/>
    <property type="match status" value="1"/>
</dbReference>
<protein>
    <recommendedName>
        <fullName evidence="10">AP2/ERF domain-containing protein</fullName>
    </recommendedName>
</protein>
<evidence type="ECO:0000313" key="11">
    <source>
        <dbReference type="EMBL" id="KAK6142569.1"/>
    </source>
</evidence>
<dbReference type="PANTHER" id="PTHR31657:SF19">
    <property type="entry name" value="ETHYLENE-RESPONSIVE TRANSCRIPTION FACTOR ERF053"/>
    <property type="match status" value="1"/>
</dbReference>
<evidence type="ECO:0000259" key="10">
    <source>
        <dbReference type="PROSITE" id="PS51032"/>
    </source>
</evidence>
<evidence type="ECO:0000256" key="7">
    <source>
        <dbReference type="ARBA" id="ARBA00023242"/>
    </source>
</evidence>
<evidence type="ECO:0000256" key="6">
    <source>
        <dbReference type="ARBA" id="ARBA00023163"/>
    </source>
</evidence>
<keyword evidence="6" id="KW-0804">Transcription</keyword>
<name>A0ABR0W6B4_REHGL</name>
<feature type="region of interest" description="Disordered" evidence="9">
    <location>
        <begin position="1"/>
        <end position="81"/>
    </location>
</feature>
<dbReference type="SUPFAM" id="SSF54171">
    <property type="entry name" value="DNA-binding domain"/>
    <property type="match status" value="1"/>
</dbReference>
<accession>A0ABR0W6B4</accession>
<feature type="compositionally biased region" description="Basic and acidic residues" evidence="9">
    <location>
        <begin position="24"/>
        <end position="34"/>
    </location>
</feature>
<feature type="compositionally biased region" description="Basic residues" evidence="9">
    <location>
        <begin position="8"/>
        <end position="18"/>
    </location>
</feature>
<dbReference type="Gene3D" id="3.30.730.10">
    <property type="entry name" value="AP2/ERF domain"/>
    <property type="match status" value="1"/>
</dbReference>
<evidence type="ECO:0000256" key="3">
    <source>
        <dbReference type="ARBA" id="ARBA00023015"/>
    </source>
</evidence>
<dbReference type="InterPro" id="IPR016177">
    <property type="entry name" value="DNA-bd_dom_sf"/>
</dbReference>
<gene>
    <name evidence="11" type="ORF">DH2020_022917</name>
</gene>
<comment type="caution">
    <text evidence="11">The sequence shown here is derived from an EMBL/GenBank/DDBJ whole genome shotgun (WGS) entry which is preliminary data.</text>
</comment>
<feature type="compositionally biased region" description="Polar residues" evidence="9">
    <location>
        <begin position="35"/>
        <end position="49"/>
    </location>
</feature>
<keyword evidence="5" id="KW-0010">Activator</keyword>